<keyword evidence="2" id="KW-1185">Reference proteome</keyword>
<dbReference type="SUPFAM" id="SSF53254">
    <property type="entry name" value="Phosphoglycerate mutase-like"/>
    <property type="match status" value="1"/>
</dbReference>
<protein>
    <submittedName>
        <fullName evidence="1">Broad specificity phosphatase PhoE</fullName>
    </submittedName>
</protein>
<evidence type="ECO:0000313" key="2">
    <source>
        <dbReference type="Proteomes" id="UP000198767"/>
    </source>
</evidence>
<name>A0A1G5Q021_9RHOB</name>
<dbReference type="InterPro" id="IPR029033">
    <property type="entry name" value="His_PPase_superfam"/>
</dbReference>
<accession>A0A1G5Q021</accession>
<reference evidence="1 2" key="1">
    <citation type="submission" date="2016-10" db="EMBL/GenBank/DDBJ databases">
        <authorList>
            <person name="de Groot N.N."/>
        </authorList>
    </citation>
    <scope>NUCLEOTIDE SEQUENCE [LARGE SCALE GENOMIC DNA]</scope>
    <source>
        <strain evidence="1 2">U95</strain>
    </source>
</reference>
<gene>
    <name evidence="1" type="ORF">SAMN04488118_102321</name>
</gene>
<dbReference type="AlphaFoldDB" id="A0A1G5Q021"/>
<organism evidence="1 2">
    <name type="scientific">Epibacterium ulvae</name>
    <dbReference type="NCBI Taxonomy" id="1156985"/>
    <lineage>
        <taxon>Bacteria</taxon>
        <taxon>Pseudomonadati</taxon>
        <taxon>Pseudomonadota</taxon>
        <taxon>Alphaproteobacteria</taxon>
        <taxon>Rhodobacterales</taxon>
        <taxon>Roseobacteraceae</taxon>
        <taxon>Epibacterium</taxon>
    </lineage>
</organism>
<dbReference type="Pfam" id="PF00300">
    <property type="entry name" value="His_Phos_1"/>
    <property type="match status" value="1"/>
</dbReference>
<dbReference type="RefSeq" id="WP_090216577.1">
    <property type="nucleotide sequence ID" value="NZ_FMWG01000002.1"/>
</dbReference>
<dbReference type="Proteomes" id="UP000198767">
    <property type="component" value="Unassembled WGS sequence"/>
</dbReference>
<dbReference type="OrthoDB" id="34197at2"/>
<dbReference type="Gene3D" id="3.40.50.1240">
    <property type="entry name" value="Phosphoglycerate mutase-like"/>
    <property type="match status" value="1"/>
</dbReference>
<dbReference type="EMBL" id="FMWG01000002">
    <property type="protein sequence ID" value="SCZ54659.1"/>
    <property type="molecule type" value="Genomic_DNA"/>
</dbReference>
<sequence length="197" mass="21450">MRRLLFITHADVLIDPNVPVERWPLNDKGRARHEAFSNAPCLDGVLTVYSSAEQKALDGAEILSKARGIPHRIETLLHENDRTATGFLPPEDFEQAADAFFAHPTESMRGWERACDAQARVVSVCQQIARTETEGDIAIVGHGGVGALLLCYAAGVEISRSYDQPGRGGGNVIILSLPTLSVIESWQSLETLSEKTS</sequence>
<evidence type="ECO:0000313" key="1">
    <source>
        <dbReference type="EMBL" id="SCZ54659.1"/>
    </source>
</evidence>
<dbReference type="InterPro" id="IPR013078">
    <property type="entry name" value="His_Pase_superF_clade-1"/>
</dbReference>
<dbReference type="STRING" id="1156985.SAMN04488118_102321"/>
<proteinExistence type="predicted"/>